<dbReference type="PANTHER" id="PTHR10302">
    <property type="entry name" value="SINGLE-STRANDED DNA-BINDING PROTEIN"/>
    <property type="match status" value="1"/>
</dbReference>
<evidence type="ECO:0000313" key="5">
    <source>
        <dbReference type="Proteomes" id="UP000709351"/>
    </source>
</evidence>
<dbReference type="PANTHER" id="PTHR10302:SF27">
    <property type="entry name" value="SINGLE-STRANDED DNA-BINDING PROTEIN"/>
    <property type="match status" value="1"/>
</dbReference>
<name>A0A930GX59_9FIRM</name>
<dbReference type="Proteomes" id="UP000709351">
    <property type="component" value="Unassembled WGS sequence"/>
</dbReference>
<dbReference type="InterPro" id="IPR000424">
    <property type="entry name" value="Primosome_PriB/ssb"/>
</dbReference>
<dbReference type="GO" id="GO:0006260">
    <property type="term" value="P:DNA replication"/>
    <property type="evidence" value="ECO:0007669"/>
    <property type="project" value="InterPro"/>
</dbReference>
<dbReference type="PROSITE" id="PS50935">
    <property type="entry name" value="SSB"/>
    <property type="match status" value="1"/>
</dbReference>
<keyword evidence="1 2" id="KW-0238">DNA-binding</keyword>
<dbReference type="InterPro" id="IPR011344">
    <property type="entry name" value="ssDNA-bd"/>
</dbReference>
<dbReference type="HAMAP" id="MF_00984">
    <property type="entry name" value="SSB"/>
    <property type="match status" value="1"/>
</dbReference>
<dbReference type="NCBIfam" id="TIGR00621">
    <property type="entry name" value="ssb"/>
    <property type="match status" value="1"/>
</dbReference>
<dbReference type="EMBL" id="JABZRD010000097">
    <property type="protein sequence ID" value="MBF1283336.1"/>
    <property type="molecule type" value="Genomic_DNA"/>
</dbReference>
<dbReference type="GO" id="GO:0009295">
    <property type="term" value="C:nucleoid"/>
    <property type="evidence" value="ECO:0007669"/>
    <property type="project" value="TreeGrafter"/>
</dbReference>
<accession>A0A930GX59</accession>
<comment type="subunit">
    <text evidence="2">Homotetramer.</text>
</comment>
<evidence type="ECO:0000313" key="4">
    <source>
        <dbReference type="EMBL" id="MBF1283336.1"/>
    </source>
</evidence>
<dbReference type="PIRSF" id="PIRSF002070">
    <property type="entry name" value="SSB"/>
    <property type="match status" value="1"/>
</dbReference>
<dbReference type="Pfam" id="PF00436">
    <property type="entry name" value="SSB"/>
    <property type="match status" value="1"/>
</dbReference>
<organism evidence="4 5">
    <name type="scientific">Oribacterium parvum</name>
    <dbReference type="NCBI Taxonomy" id="1501329"/>
    <lineage>
        <taxon>Bacteria</taxon>
        <taxon>Bacillati</taxon>
        <taxon>Bacillota</taxon>
        <taxon>Clostridia</taxon>
        <taxon>Lachnospirales</taxon>
        <taxon>Lachnospiraceae</taxon>
        <taxon>Oribacterium</taxon>
    </lineage>
</organism>
<evidence type="ECO:0000256" key="1">
    <source>
        <dbReference type="ARBA" id="ARBA00023125"/>
    </source>
</evidence>
<protein>
    <recommendedName>
        <fullName evidence="2 3">Single-stranded DNA-binding protein</fullName>
        <shortName evidence="2">SSB</shortName>
    </recommendedName>
</protein>
<proteinExistence type="inferred from homology"/>
<reference evidence="4" key="1">
    <citation type="submission" date="2020-04" db="EMBL/GenBank/DDBJ databases">
        <title>Deep metagenomics examines the oral microbiome during advanced dental caries in children, revealing novel taxa and co-occurrences with host molecules.</title>
        <authorList>
            <person name="Baker J.L."/>
            <person name="Morton J.T."/>
            <person name="Dinis M."/>
            <person name="Alvarez R."/>
            <person name="Tran N.C."/>
            <person name="Knight R."/>
            <person name="Edlund A."/>
        </authorList>
    </citation>
    <scope>NUCLEOTIDE SEQUENCE</scope>
    <source>
        <strain evidence="4">JCVI_24_bin.2</strain>
    </source>
</reference>
<dbReference type="CDD" id="cd04496">
    <property type="entry name" value="SSB_OBF"/>
    <property type="match status" value="1"/>
</dbReference>
<dbReference type="InterPro" id="IPR012340">
    <property type="entry name" value="NA-bd_OB-fold"/>
</dbReference>
<dbReference type="Gene3D" id="2.40.50.140">
    <property type="entry name" value="Nucleic acid-binding proteins"/>
    <property type="match status" value="1"/>
</dbReference>
<comment type="caution">
    <text evidence="2">Lacks conserved residue(s) required for the propagation of feature annotation.</text>
</comment>
<evidence type="ECO:0000256" key="3">
    <source>
        <dbReference type="PIRNR" id="PIRNR002070"/>
    </source>
</evidence>
<dbReference type="GO" id="GO:0003697">
    <property type="term" value="F:single-stranded DNA binding"/>
    <property type="evidence" value="ECO:0007669"/>
    <property type="project" value="UniProtKB-UniRule"/>
</dbReference>
<dbReference type="AlphaFoldDB" id="A0A930GX59"/>
<gene>
    <name evidence="4" type="ORF">HXM93_02210</name>
</gene>
<comment type="caution">
    <text evidence="4">The sequence shown here is derived from an EMBL/GenBank/DDBJ whole genome shotgun (WGS) entry which is preliminary data.</text>
</comment>
<dbReference type="SUPFAM" id="SSF50249">
    <property type="entry name" value="Nucleic acid-binding proteins"/>
    <property type="match status" value="1"/>
</dbReference>
<evidence type="ECO:0000256" key="2">
    <source>
        <dbReference type="HAMAP-Rule" id="MF_00984"/>
    </source>
</evidence>
<sequence length="136" mass="15023">MNQVCLMGRLTADPEIRYTQGENSTCIARYTLAVDRPRRADGQANTDFIRCVAFGRTGEFAEKYLHKGEKIALTGRIQTGNYDDKDGKKVYTTDIVVNSHYFCESAGNAPARATTTDEDGFMQIPDGVGDEGLPFN</sequence>